<dbReference type="InterPro" id="IPR036188">
    <property type="entry name" value="FAD/NAD-bd_sf"/>
</dbReference>
<keyword evidence="5" id="KW-1185">Reference proteome</keyword>
<dbReference type="EMBL" id="JATAAI010000073">
    <property type="protein sequence ID" value="KAK1732317.1"/>
    <property type="molecule type" value="Genomic_DNA"/>
</dbReference>
<evidence type="ECO:0000256" key="2">
    <source>
        <dbReference type="SAM" id="MobiDB-lite"/>
    </source>
</evidence>
<organism evidence="4 5">
    <name type="scientific">Skeletonema marinoi</name>
    <dbReference type="NCBI Taxonomy" id="267567"/>
    <lineage>
        <taxon>Eukaryota</taxon>
        <taxon>Sar</taxon>
        <taxon>Stramenopiles</taxon>
        <taxon>Ochrophyta</taxon>
        <taxon>Bacillariophyta</taxon>
        <taxon>Coscinodiscophyceae</taxon>
        <taxon>Thalassiosirophycidae</taxon>
        <taxon>Thalassiosirales</taxon>
        <taxon>Skeletonemataceae</taxon>
        <taxon>Skeletonema</taxon>
        <taxon>Skeletonema marinoi-dohrnii complex</taxon>
    </lineage>
</organism>
<dbReference type="InterPro" id="IPR006076">
    <property type="entry name" value="FAD-dep_OxRdtase"/>
</dbReference>
<evidence type="ECO:0000313" key="5">
    <source>
        <dbReference type="Proteomes" id="UP001224775"/>
    </source>
</evidence>
<proteinExistence type="predicted"/>
<dbReference type="PANTHER" id="PTHR13847">
    <property type="entry name" value="SARCOSINE DEHYDROGENASE-RELATED"/>
    <property type="match status" value="1"/>
</dbReference>
<dbReference type="EC" id="1.4.99.-" evidence="4"/>
<dbReference type="SUPFAM" id="SSF51971">
    <property type="entry name" value="Nucleotide-binding domain"/>
    <property type="match status" value="1"/>
</dbReference>
<feature type="region of interest" description="Disordered" evidence="2">
    <location>
        <begin position="74"/>
        <end position="98"/>
    </location>
</feature>
<keyword evidence="1 4" id="KW-0560">Oxidoreductase</keyword>
<evidence type="ECO:0000313" key="4">
    <source>
        <dbReference type="EMBL" id="KAK1732317.1"/>
    </source>
</evidence>
<comment type="caution">
    <text evidence="4">The sequence shown here is derived from an EMBL/GenBank/DDBJ whole genome shotgun (WGS) entry which is preliminary data.</text>
</comment>
<protein>
    <submittedName>
        <fullName evidence="4">D-amino acid dehydrogenase</fullName>
        <ecNumber evidence="4">1.4.99.-</ecNumber>
    </submittedName>
</protein>
<dbReference type="GO" id="GO:0016491">
    <property type="term" value="F:oxidoreductase activity"/>
    <property type="evidence" value="ECO:0007669"/>
    <property type="project" value="UniProtKB-KW"/>
</dbReference>
<gene>
    <name evidence="4" type="ORF">QTG54_016984</name>
</gene>
<reference evidence="4" key="1">
    <citation type="submission" date="2023-06" db="EMBL/GenBank/DDBJ databases">
        <title>Survivors Of The Sea: Transcriptome response of Skeletonema marinoi to long-term dormancy.</title>
        <authorList>
            <person name="Pinder M.I.M."/>
            <person name="Kourtchenko O."/>
            <person name="Robertson E.K."/>
            <person name="Larsson T."/>
            <person name="Maumus F."/>
            <person name="Osuna-Cruz C.M."/>
            <person name="Vancaester E."/>
            <person name="Stenow R."/>
            <person name="Vandepoele K."/>
            <person name="Ploug H."/>
            <person name="Bruchert V."/>
            <person name="Godhe A."/>
            <person name="Topel M."/>
        </authorList>
    </citation>
    <scope>NUCLEOTIDE SEQUENCE</scope>
    <source>
        <strain evidence="4">R05AC</strain>
    </source>
</reference>
<dbReference type="Proteomes" id="UP001224775">
    <property type="component" value="Unassembled WGS sequence"/>
</dbReference>
<dbReference type="PANTHER" id="PTHR13847:SF289">
    <property type="entry name" value="GLYCINE OXIDASE"/>
    <property type="match status" value="1"/>
</dbReference>
<name>A0AAD8XRE9_9STRA</name>
<sequence length="469" mass="51629">MYLSSAASEAVASALHKIASRSLTSSSAATSQKKQHIIILGGGIAGLSTARYLLGHTQQHRNVNITLIDRNVVDNNNNTQPSSTYEEQQTEYPHFSTPSRRNGNVLCPSLTIPWTTRSLFNEAIKPAIKSVFAFNNNQADDRPAITFDWKSLMSDRSMYSFATHYLLQKTIYKPPKQHQCNKSILEYNMECLDDPCDALVQSIDYGRFAQGTQLVDGKMVEGDSSGDVGLFCRGLLRGLQCEFDDRFVVRSEESVDSLVLTEDHGNNDNGQQHQDSLSAVVTVDRNGIKSTIHADQFVIALGNESRPLCNKIQVPCPIYPVKGHLVTISSSVDCIYNITLPNGIGYAAPMDHKVNGRRLYRLSGFVDFTPNKEPDQHRIDALVNAAKIHLDDVEVIDASACHRPFSADDRPIIGPAAKFGNVYLCTGFGSRGWSVGLGSGSLLASLILGLPCNVDPEPYLPRRFGARYF</sequence>
<dbReference type="GO" id="GO:0005737">
    <property type="term" value="C:cytoplasm"/>
    <property type="evidence" value="ECO:0007669"/>
    <property type="project" value="TreeGrafter"/>
</dbReference>
<accession>A0AAD8XRE9</accession>
<evidence type="ECO:0000259" key="3">
    <source>
        <dbReference type="Pfam" id="PF01266"/>
    </source>
</evidence>
<evidence type="ECO:0000256" key="1">
    <source>
        <dbReference type="ARBA" id="ARBA00023002"/>
    </source>
</evidence>
<dbReference type="Gene3D" id="3.50.50.60">
    <property type="entry name" value="FAD/NAD(P)-binding domain"/>
    <property type="match status" value="2"/>
</dbReference>
<dbReference type="Gene3D" id="3.30.9.10">
    <property type="entry name" value="D-Amino Acid Oxidase, subunit A, domain 2"/>
    <property type="match status" value="1"/>
</dbReference>
<dbReference type="Pfam" id="PF01266">
    <property type="entry name" value="DAO"/>
    <property type="match status" value="1"/>
</dbReference>
<feature type="domain" description="FAD dependent oxidoreductase" evidence="3">
    <location>
        <begin position="280"/>
        <end position="446"/>
    </location>
</feature>
<dbReference type="AlphaFoldDB" id="A0AAD8XRE9"/>